<comment type="caution">
    <text evidence="2">The sequence shown here is derived from an EMBL/GenBank/DDBJ whole genome shotgun (WGS) entry which is preliminary data.</text>
</comment>
<organism evidence="2 3">
    <name type="scientific">Duganella guangzhouensis</name>
    <dbReference type="NCBI Taxonomy" id="2666084"/>
    <lineage>
        <taxon>Bacteria</taxon>
        <taxon>Pseudomonadati</taxon>
        <taxon>Pseudomonadota</taxon>
        <taxon>Betaproteobacteria</taxon>
        <taxon>Burkholderiales</taxon>
        <taxon>Oxalobacteraceae</taxon>
        <taxon>Telluria group</taxon>
        <taxon>Duganella</taxon>
    </lineage>
</organism>
<name>A0A6I2L8W3_9BURK</name>
<dbReference type="InterPro" id="IPR025406">
    <property type="entry name" value="DUF4132"/>
</dbReference>
<dbReference type="AlphaFoldDB" id="A0A6I2L8W3"/>
<reference evidence="2 3" key="1">
    <citation type="submission" date="2019-11" db="EMBL/GenBank/DDBJ databases">
        <title>Novel species isolated from a subtropical stream in China.</title>
        <authorList>
            <person name="Lu H."/>
        </authorList>
    </citation>
    <scope>NUCLEOTIDE SEQUENCE [LARGE SCALE GENOMIC DNA]</scope>
    <source>
        <strain evidence="2 3">FT80W</strain>
    </source>
</reference>
<sequence length="604" mass="65533">MAKCTVAFAALDNAEQAIECLSQLRCEPAPQVAAELRRVLGEPDEWLRYPHRSYALARWAGSEVQRQLAALLRERRVDAPYLLQELELFSLLSDQSVLALGGSRWATIFWAGQEEADPAQALAEDAAYLDFSREILQQAVRRLEAIHAGTQPYVADGAFSLHDTPVIARAVRVAALRDESWLPELLARMLPWSCVAPGTAKTAPSQSLAIALGHAIEGAPTPEGVQALRQALTVVRHAGIQKKLARNLKPAERALLARPAVALRLTGLLKAGKREQGMVASSLEAGFWLRTELDVAAWRNLLQSPAGGPVARALVWRATWDGAGVSVMADAADAVTDGAGAALRLPETARLTLWHPLHVVAAERAAWQALAARQRWHQPLRQIYREFYLAPDDFAGHVLAVRQLLGLARREGWKIEHHAGLARQFGAVRVLFNLSDSIYPGADGYVETRGMQMQLRDGKRWRVCAPDQIDPVVYSEACRAVDLLVSVAGLALQEENAGLPEHLRARHLAHLASLRAGPRVLMRQRALAQALAPLIATGQVIVTERTVQVAGCGISLATGRVTRDGAPVALATQAGGKLAAVPWLPYDEVLLERIAGAVNALLQA</sequence>
<keyword evidence="3" id="KW-1185">Reference proteome</keyword>
<feature type="domain" description="DUF4132" evidence="1">
    <location>
        <begin position="262"/>
        <end position="413"/>
    </location>
</feature>
<proteinExistence type="predicted"/>
<evidence type="ECO:0000313" key="2">
    <source>
        <dbReference type="EMBL" id="MRW92709.1"/>
    </source>
</evidence>
<dbReference type="Proteomes" id="UP000433309">
    <property type="component" value="Unassembled WGS sequence"/>
</dbReference>
<accession>A0A6I2L8W3</accession>
<dbReference type="RefSeq" id="WP_154380359.1">
    <property type="nucleotide sequence ID" value="NZ_WKJK01000012.1"/>
</dbReference>
<gene>
    <name evidence="2" type="ORF">GJ699_22170</name>
</gene>
<evidence type="ECO:0000259" key="1">
    <source>
        <dbReference type="Pfam" id="PF13569"/>
    </source>
</evidence>
<dbReference type="Pfam" id="PF13569">
    <property type="entry name" value="DUF4132"/>
    <property type="match status" value="1"/>
</dbReference>
<dbReference type="EMBL" id="WKJK01000012">
    <property type="protein sequence ID" value="MRW92709.1"/>
    <property type="molecule type" value="Genomic_DNA"/>
</dbReference>
<protein>
    <submittedName>
        <fullName evidence="2">DUF4132 domain-containing protein</fullName>
    </submittedName>
</protein>
<evidence type="ECO:0000313" key="3">
    <source>
        <dbReference type="Proteomes" id="UP000433309"/>
    </source>
</evidence>